<sequence>MQLEVLSVTASPLPLLLNKALYPAAASLVSLTLARLPCAHMPPGTLARFLRLVRLPALQHLALEALKGPLWTEFVVDALRAQGPGQTPAFPALRDLVLAGLGDAGADADASALHGVQTVEYIRLDGVEPQPLSCAARVPMAMFAARHYQRIQDIYISWRQKEATAGSFLGGSSWLCPWPSREGGLRITTGAVVLRPCRGYEAQVIARCRLPHSPAGVTSGTMPSLRNAEKDAGDLDALFKHKIL</sequence>
<protein>
    <submittedName>
        <fullName evidence="1">Uncharacterized protein</fullName>
    </submittedName>
</protein>
<reference evidence="1" key="1">
    <citation type="submission" date="2023-03" db="EMBL/GenBank/DDBJ databases">
        <title>Massive genome expansion in bonnet fungi (Mycena s.s.) driven by repeated elements and novel gene families across ecological guilds.</title>
        <authorList>
            <consortium name="Lawrence Berkeley National Laboratory"/>
            <person name="Harder C.B."/>
            <person name="Miyauchi S."/>
            <person name="Viragh M."/>
            <person name="Kuo A."/>
            <person name="Thoen E."/>
            <person name="Andreopoulos B."/>
            <person name="Lu D."/>
            <person name="Skrede I."/>
            <person name="Drula E."/>
            <person name="Henrissat B."/>
            <person name="Morin E."/>
            <person name="Kohler A."/>
            <person name="Barry K."/>
            <person name="LaButti K."/>
            <person name="Morin E."/>
            <person name="Salamov A."/>
            <person name="Lipzen A."/>
            <person name="Mereny Z."/>
            <person name="Hegedus B."/>
            <person name="Baldrian P."/>
            <person name="Stursova M."/>
            <person name="Weitz H."/>
            <person name="Taylor A."/>
            <person name="Grigoriev I.V."/>
            <person name="Nagy L.G."/>
            <person name="Martin F."/>
            <person name="Kauserud H."/>
        </authorList>
    </citation>
    <scope>NUCLEOTIDE SEQUENCE</scope>
    <source>
        <strain evidence="1">9144</strain>
    </source>
</reference>
<gene>
    <name evidence="1" type="ORF">GGX14DRAFT_658033</name>
</gene>
<dbReference type="AlphaFoldDB" id="A0AAD6YM45"/>
<dbReference type="Proteomes" id="UP001219525">
    <property type="component" value="Unassembled WGS sequence"/>
</dbReference>
<evidence type="ECO:0000313" key="2">
    <source>
        <dbReference type="Proteomes" id="UP001219525"/>
    </source>
</evidence>
<name>A0AAD6YM45_9AGAR</name>
<dbReference type="EMBL" id="JARJCW010000006">
    <property type="protein sequence ID" value="KAJ7223390.1"/>
    <property type="molecule type" value="Genomic_DNA"/>
</dbReference>
<evidence type="ECO:0000313" key="1">
    <source>
        <dbReference type="EMBL" id="KAJ7223390.1"/>
    </source>
</evidence>
<organism evidence="1 2">
    <name type="scientific">Mycena pura</name>
    <dbReference type="NCBI Taxonomy" id="153505"/>
    <lineage>
        <taxon>Eukaryota</taxon>
        <taxon>Fungi</taxon>
        <taxon>Dikarya</taxon>
        <taxon>Basidiomycota</taxon>
        <taxon>Agaricomycotina</taxon>
        <taxon>Agaricomycetes</taxon>
        <taxon>Agaricomycetidae</taxon>
        <taxon>Agaricales</taxon>
        <taxon>Marasmiineae</taxon>
        <taxon>Mycenaceae</taxon>
        <taxon>Mycena</taxon>
    </lineage>
</organism>
<keyword evidence="2" id="KW-1185">Reference proteome</keyword>
<accession>A0AAD6YM45</accession>
<comment type="caution">
    <text evidence="1">The sequence shown here is derived from an EMBL/GenBank/DDBJ whole genome shotgun (WGS) entry which is preliminary data.</text>
</comment>
<proteinExistence type="predicted"/>